<dbReference type="EMBL" id="QJSP01000004">
    <property type="protein sequence ID" value="PYE18477.1"/>
    <property type="molecule type" value="Genomic_DNA"/>
</dbReference>
<dbReference type="OrthoDB" id="4527292at2"/>
<dbReference type="PANTHER" id="PTHR48098:SF1">
    <property type="entry name" value="DIACYLGLYCEROL ACYLTRANSFERASE_MYCOLYLTRANSFERASE AG85A"/>
    <property type="match status" value="1"/>
</dbReference>
<dbReference type="GO" id="GO:0016747">
    <property type="term" value="F:acyltransferase activity, transferring groups other than amino-acyl groups"/>
    <property type="evidence" value="ECO:0007669"/>
    <property type="project" value="TreeGrafter"/>
</dbReference>
<evidence type="ECO:0000256" key="1">
    <source>
        <dbReference type="SAM" id="SignalP"/>
    </source>
</evidence>
<dbReference type="GO" id="GO:0016787">
    <property type="term" value="F:hydrolase activity"/>
    <property type="evidence" value="ECO:0007669"/>
    <property type="project" value="UniProtKB-KW"/>
</dbReference>
<keyword evidence="3" id="KW-1185">Reference proteome</keyword>
<evidence type="ECO:0000313" key="3">
    <source>
        <dbReference type="Proteomes" id="UP000247591"/>
    </source>
</evidence>
<protein>
    <submittedName>
        <fullName evidence="2">S-formylglutathione hydrolase FrmB</fullName>
    </submittedName>
</protein>
<dbReference type="Pfam" id="PF08310">
    <property type="entry name" value="LGFP"/>
    <property type="match status" value="4"/>
</dbReference>
<reference evidence="2 3" key="1">
    <citation type="submission" date="2018-06" db="EMBL/GenBank/DDBJ databases">
        <title>Genomic Encyclopedia of Type Strains, Phase IV (KMG-IV): sequencing the most valuable type-strain genomes for metagenomic binning, comparative biology and taxonomic classification.</title>
        <authorList>
            <person name="Goeker M."/>
        </authorList>
    </citation>
    <scope>NUCLEOTIDE SEQUENCE [LARGE SCALE GENOMIC DNA]</scope>
    <source>
        <strain evidence="2 3">DSM 45521</strain>
    </source>
</reference>
<proteinExistence type="predicted"/>
<dbReference type="SUPFAM" id="SSF53474">
    <property type="entry name" value="alpha/beta-Hydrolases"/>
    <property type="match status" value="1"/>
</dbReference>
<dbReference type="Gene3D" id="3.40.50.1820">
    <property type="entry name" value="alpha/beta hydrolase"/>
    <property type="match status" value="1"/>
</dbReference>
<comment type="caution">
    <text evidence="2">The sequence shown here is derived from an EMBL/GenBank/DDBJ whole genome shotgun (WGS) entry which is preliminary data.</text>
</comment>
<evidence type="ECO:0000313" key="2">
    <source>
        <dbReference type="EMBL" id="PYE18477.1"/>
    </source>
</evidence>
<accession>A0A318RMD3</accession>
<keyword evidence="2" id="KW-0378">Hydrolase</keyword>
<organism evidence="2 3">
    <name type="scientific">Williamsia limnetica</name>
    <dbReference type="NCBI Taxonomy" id="882452"/>
    <lineage>
        <taxon>Bacteria</taxon>
        <taxon>Bacillati</taxon>
        <taxon>Actinomycetota</taxon>
        <taxon>Actinomycetes</taxon>
        <taxon>Mycobacteriales</taxon>
        <taxon>Nocardiaceae</taxon>
        <taxon>Williamsia</taxon>
    </lineage>
</organism>
<dbReference type="PANTHER" id="PTHR48098">
    <property type="entry name" value="ENTEROCHELIN ESTERASE-RELATED"/>
    <property type="match status" value="1"/>
</dbReference>
<dbReference type="Pfam" id="PF00756">
    <property type="entry name" value="Esterase"/>
    <property type="match status" value="1"/>
</dbReference>
<gene>
    <name evidence="2" type="ORF">DFR67_10456</name>
</gene>
<dbReference type="AlphaFoldDB" id="A0A318RMD3"/>
<dbReference type="RefSeq" id="WP_110468889.1">
    <property type="nucleotide sequence ID" value="NZ_QJSP01000004.1"/>
</dbReference>
<feature type="signal peptide" evidence="1">
    <location>
        <begin position="1"/>
        <end position="31"/>
    </location>
</feature>
<dbReference type="InterPro" id="IPR000801">
    <property type="entry name" value="Esterase-like"/>
</dbReference>
<feature type="chain" id="PRO_5016463451" evidence="1">
    <location>
        <begin position="32"/>
        <end position="617"/>
    </location>
</feature>
<dbReference type="InterPro" id="IPR050583">
    <property type="entry name" value="Mycobacterial_A85_antigen"/>
</dbReference>
<dbReference type="InterPro" id="IPR029058">
    <property type="entry name" value="AB_hydrolase_fold"/>
</dbReference>
<dbReference type="InterPro" id="IPR013207">
    <property type="entry name" value="LGFP"/>
</dbReference>
<sequence length="617" mass="66090">MRKQFVRGALGLMAGAVSVCTVLGVTTPALAAPVVPAPQAPAFSAPAAVPGVKITNTFWYSDRRVAMWVYSPAMGTNIQVQVLLARDWNYRPANKFPQMYMLDGLRAQDDQNGWILNTNIEDFYKDKNVNVVLPVGGESSFYTDWAEPDNGKNYQWETFLTKELPPLMESQWRSTEVRGVEGLSMGGSAAMMLSARNPGFFKFAASFSGILQLSSFGMPQAIQFAQNDAGGYDSAKMFGPPTAAAWKEHDPYVLADKLRGTSLYVSSGNGLVGQYDTPSTIPGLATNYAGVGLEVLSRVTSQQFASRLNQLGVRAQAVYRASGTHTWPYWQFEMEQAWPQAAGALGLAADKPACATGGAIAPVYKANKSLGECLTPEYDVPGGRAQDFRNGRIIWSAKTGAQVVGGAIGGSYVAAGGPGGWLGFPTSGELATPDKAGRLNKFQNGNIYWTRTTGAHPVGGAILVDWGKSGYERGPLKYPTGDEHNTPGDKGRVQDFQVGSYYWNPTNGAHSVQGKIFEKYATLGYEGGWLGFPKTNEVGLARGGKLTAFDGGNIYWTAAKGAYAIAPGPIFDAWGKAGYENGKLGYPISDAQEITGGTRVLFERGVIEVVNGVVTVK</sequence>
<keyword evidence="1" id="KW-0732">Signal</keyword>
<name>A0A318RMD3_WILLI</name>
<dbReference type="Proteomes" id="UP000247591">
    <property type="component" value="Unassembled WGS sequence"/>
</dbReference>